<name>A0A839EC21_9MICO</name>
<accession>A0A839EC21</accession>
<proteinExistence type="predicted"/>
<gene>
    <name evidence="1" type="ORF">FHX53_000802</name>
</gene>
<dbReference type="Pfam" id="PF14013">
    <property type="entry name" value="MT0933_antitox"/>
    <property type="match status" value="1"/>
</dbReference>
<protein>
    <submittedName>
        <fullName evidence="1">LPS O-antigen subunit length determinant protein (WzzB/FepE family)</fullName>
    </submittedName>
</protein>
<dbReference type="Proteomes" id="UP000585905">
    <property type="component" value="Unassembled WGS sequence"/>
</dbReference>
<sequence>MGIDDITSKAKEFLESDQVKGMLDSEQAEDISDKVLEAVAEAADKVTGGKFSDQIEDVKSNIDGAIGTDRD</sequence>
<comment type="caution">
    <text evidence="1">The sequence shown here is derived from an EMBL/GenBank/DDBJ whole genome shotgun (WGS) entry which is preliminary data.</text>
</comment>
<dbReference type="AlphaFoldDB" id="A0A839EC21"/>
<organism evidence="1 2">
    <name type="scientific">Microcella alkalica</name>
    <dbReference type="NCBI Taxonomy" id="355930"/>
    <lineage>
        <taxon>Bacteria</taxon>
        <taxon>Bacillati</taxon>
        <taxon>Actinomycetota</taxon>
        <taxon>Actinomycetes</taxon>
        <taxon>Micrococcales</taxon>
        <taxon>Microbacteriaceae</taxon>
        <taxon>Microcella</taxon>
    </lineage>
</organism>
<dbReference type="RefSeq" id="WP_182490032.1">
    <property type="nucleotide sequence ID" value="NZ_BAAAOV010000005.1"/>
</dbReference>
<evidence type="ECO:0000313" key="2">
    <source>
        <dbReference type="Proteomes" id="UP000585905"/>
    </source>
</evidence>
<dbReference type="InterPro" id="IPR028037">
    <property type="entry name" value="Antitoxin_Rv0909/MT0933"/>
</dbReference>
<reference evidence="1 2" key="1">
    <citation type="submission" date="2020-07" db="EMBL/GenBank/DDBJ databases">
        <title>Sequencing the genomes of 1000 actinobacteria strains.</title>
        <authorList>
            <person name="Klenk H.-P."/>
        </authorList>
    </citation>
    <scope>NUCLEOTIDE SEQUENCE [LARGE SCALE GENOMIC DNA]</scope>
    <source>
        <strain evidence="1 2">DSM 19663</strain>
    </source>
</reference>
<keyword evidence="2" id="KW-1185">Reference proteome</keyword>
<dbReference type="EMBL" id="JACGWX010000001">
    <property type="protein sequence ID" value="MBA8847238.1"/>
    <property type="molecule type" value="Genomic_DNA"/>
</dbReference>
<evidence type="ECO:0000313" key="1">
    <source>
        <dbReference type="EMBL" id="MBA8847238.1"/>
    </source>
</evidence>